<organism evidence="11 12">
    <name type="scientific">Oldenlandia corymbosa var. corymbosa</name>
    <dbReference type="NCBI Taxonomy" id="529605"/>
    <lineage>
        <taxon>Eukaryota</taxon>
        <taxon>Viridiplantae</taxon>
        <taxon>Streptophyta</taxon>
        <taxon>Embryophyta</taxon>
        <taxon>Tracheophyta</taxon>
        <taxon>Spermatophyta</taxon>
        <taxon>Magnoliopsida</taxon>
        <taxon>eudicotyledons</taxon>
        <taxon>Gunneridae</taxon>
        <taxon>Pentapetalae</taxon>
        <taxon>asterids</taxon>
        <taxon>lamiids</taxon>
        <taxon>Gentianales</taxon>
        <taxon>Rubiaceae</taxon>
        <taxon>Rubioideae</taxon>
        <taxon>Spermacoceae</taxon>
        <taxon>Hedyotis-Oldenlandia complex</taxon>
        <taxon>Oldenlandia</taxon>
    </lineage>
</organism>
<dbReference type="InterPro" id="IPR045098">
    <property type="entry name" value="Fyv10_fam"/>
</dbReference>
<dbReference type="EMBL" id="OX459121">
    <property type="protein sequence ID" value="CAI9104163.1"/>
    <property type="molecule type" value="Genomic_DNA"/>
</dbReference>
<dbReference type="InterPro" id="IPR013144">
    <property type="entry name" value="CRA_dom"/>
</dbReference>
<reference evidence="11" key="1">
    <citation type="submission" date="2023-03" db="EMBL/GenBank/DDBJ databases">
        <authorList>
            <person name="Julca I."/>
        </authorList>
    </citation>
    <scope>NUCLEOTIDE SEQUENCE</scope>
</reference>
<dbReference type="SUPFAM" id="SSF57850">
    <property type="entry name" value="RING/U-box"/>
    <property type="match status" value="1"/>
</dbReference>
<name>A0AAV1D9B6_OLDCO</name>
<protein>
    <submittedName>
        <fullName evidence="11">OLC1v1002787C1</fullName>
    </submittedName>
</protein>
<dbReference type="SMART" id="SM00184">
    <property type="entry name" value="RING"/>
    <property type="match status" value="1"/>
</dbReference>
<evidence type="ECO:0000256" key="5">
    <source>
        <dbReference type="ARBA" id="ARBA00022833"/>
    </source>
</evidence>
<dbReference type="PROSITE" id="PS50896">
    <property type="entry name" value="LISH"/>
    <property type="match status" value="1"/>
</dbReference>
<dbReference type="InterPro" id="IPR006594">
    <property type="entry name" value="LisH"/>
</dbReference>
<dbReference type="PANTHER" id="PTHR12170">
    <property type="entry name" value="MACROPHAGE ERYTHROBLAST ATTACHER-RELATED"/>
    <property type="match status" value="1"/>
</dbReference>
<feature type="domain" description="CTLH" evidence="9">
    <location>
        <begin position="162"/>
        <end position="219"/>
    </location>
</feature>
<evidence type="ECO:0000259" key="10">
    <source>
        <dbReference type="PROSITE" id="PS51867"/>
    </source>
</evidence>
<dbReference type="InterPro" id="IPR037683">
    <property type="entry name" value="Rmd5_dRing"/>
</dbReference>
<evidence type="ECO:0000256" key="1">
    <source>
        <dbReference type="ARBA" id="ARBA00004496"/>
    </source>
</evidence>
<dbReference type="GO" id="GO:0061630">
    <property type="term" value="F:ubiquitin protein ligase activity"/>
    <property type="evidence" value="ECO:0007669"/>
    <property type="project" value="InterPro"/>
</dbReference>
<sequence>MQFSSMSDALDRVCKRQKLSASISHNVIDEVGHEIQQALGDIQSGHVATWALVDIQSDGVATSLIDQRSIIAELKNRLTKVGPLGKLEDLQKEQSINLSKCQKVLEKTFNPDIAKAYRYVDFDRHSLNQVILSHFYREGLFDVADSLINEAAEPEVISLRWKFVEMHQILEAVKYRNLEPALRWATENQEELNNRGSLLKLTLHKLQFVEILQNSGRKDAITYVKTHLVPQASSYLGEIQKLMCSILWAGKLETSPYSEMVAPWQWGRLTEDLTQQFCSFVGQSTQSPLSVALAAGIEGLPTLLKLATVMAGKKQDWQAMKYLPVPVELSKEFQFHSVFVCPVSREQGSQENPPMMLPCGHVLCKHSIHKLSKSCTRSFKCPYCPQDATASDCRQIFF</sequence>
<dbReference type="GO" id="GO:0043161">
    <property type="term" value="P:proteasome-mediated ubiquitin-dependent protein catabolic process"/>
    <property type="evidence" value="ECO:0007669"/>
    <property type="project" value="InterPro"/>
</dbReference>
<feature type="domain" description="RING-type" evidence="8">
    <location>
        <begin position="341"/>
        <end position="384"/>
    </location>
</feature>
<dbReference type="PROSITE" id="PS51867">
    <property type="entry name" value="ZF_RING_GID"/>
    <property type="match status" value="1"/>
</dbReference>
<keyword evidence="5" id="KW-0862">Zinc</keyword>
<dbReference type="Gene3D" id="3.30.40.10">
    <property type="entry name" value="Zinc/RING finger domain, C3HC4 (zinc finger)"/>
    <property type="match status" value="1"/>
</dbReference>
<evidence type="ECO:0000256" key="4">
    <source>
        <dbReference type="ARBA" id="ARBA00022771"/>
    </source>
</evidence>
<keyword evidence="4 6" id="KW-0863">Zinc-finger</keyword>
<dbReference type="InterPro" id="IPR024964">
    <property type="entry name" value="CTLH/CRA"/>
</dbReference>
<proteinExistence type="predicted"/>
<dbReference type="InterPro" id="IPR013083">
    <property type="entry name" value="Znf_RING/FYVE/PHD"/>
</dbReference>
<dbReference type="PANTHER" id="PTHR12170:SF3">
    <property type="entry name" value="GH10162P"/>
    <property type="match status" value="1"/>
</dbReference>
<gene>
    <name evidence="11" type="ORF">OLC1_LOCUS13148</name>
</gene>
<dbReference type="InterPro" id="IPR027370">
    <property type="entry name" value="Znf-RING_euk"/>
</dbReference>
<dbReference type="CDD" id="cd16652">
    <property type="entry name" value="dRING_Rmd5p-like"/>
    <property type="match status" value="1"/>
</dbReference>
<evidence type="ECO:0000313" key="11">
    <source>
        <dbReference type="EMBL" id="CAI9104163.1"/>
    </source>
</evidence>
<dbReference type="GO" id="GO:0034657">
    <property type="term" value="C:GID complex"/>
    <property type="evidence" value="ECO:0007669"/>
    <property type="project" value="TreeGrafter"/>
</dbReference>
<dbReference type="InterPro" id="IPR001841">
    <property type="entry name" value="Znf_RING"/>
</dbReference>
<evidence type="ECO:0000256" key="6">
    <source>
        <dbReference type="PROSITE-ProRule" id="PRU00175"/>
    </source>
</evidence>
<dbReference type="Pfam" id="PF10607">
    <property type="entry name" value="CTLH"/>
    <property type="match status" value="1"/>
</dbReference>
<evidence type="ECO:0000259" key="9">
    <source>
        <dbReference type="PROSITE" id="PS50897"/>
    </source>
</evidence>
<evidence type="ECO:0000256" key="3">
    <source>
        <dbReference type="ARBA" id="ARBA00022723"/>
    </source>
</evidence>
<feature type="zinc finger region" description="RING-Gid-type" evidence="7">
    <location>
        <begin position="341"/>
        <end position="384"/>
    </location>
</feature>
<accession>A0AAV1D9B6</accession>
<evidence type="ECO:0000313" key="12">
    <source>
        <dbReference type="Proteomes" id="UP001161247"/>
    </source>
</evidence>
<keyword evidence="12" id="KW-1185">Reference proteome</keyword>
<dbReference type="InterPro" id="IPR006595">
    <property type="entry name" value="CTLH_C"/>
</dbReference>
<dbReference type="AlphaFoldDB" id="A0AAV1D9B6"/>
<dbReference type="PROSITE" id="PS50089">
    <property type="entry name" value="ZF_RING_2"/>
    <property type="match status" value="1"/>
</dbReference>
<dbReference type="GO" id="GO:0005634">
    <property type="term" value="C:nucleus"/>
    <property type="evidence" value="ECO:0007669"/>
    <property type="project" value="TreeGrafter"/>
</dbReference>
<dbReference type="FunFam" id="3.30.40.10:FF:000143">
    <property type="entry name" value="Regulator of gluconeogenesis Rmd5"/>
    <property type="match status" value="1"/>
</dbReference>
<dbReference type="PROSITE" id="PS50897">
    <property type="entry name" value="CTLH"/>
    <property type="match status" value="1"/>
</dbReference>
<dbReference type="Pfam" id="PF13445">
    <property type="entry name" value="zf-RING_UBOX"/>
    <property type="match status" value="1"/>
</dbReference>
<dbReference type="SMART" id="SM00757">
    <property type="entry name" value="CRA"/>
    <property type="match status" value="1"/>
</dbReference>
<keyword evidence="2" id="KW-0963">Cytoplasm</keyword>
<dbReference type="InterPro" id="IPR044063">
    <property type="entry name" value="ZF_RING_GID"/>
</dbReference>
<evidence type="ECO:0000256" key="2">
    <source>
        <dbReference type="ARBA" id="ARBA00022490"/>
    </source>
</evidence>
<evidence type="ECO:0000256" key="7">
    <source>
        <dbReference type="PROSITE-ProRule" id="PRU01215"/>
    </source>
</evidence>
<keyword evidence="3" id="KW-0479">Metal-binding</keyword>
<dbReference type="GO" id="GO:0005737">
    <property type="term" value="C:cytoplasm"/>
    <property type="evidence" value="ECO:0007669"/>
    <property type="project" value="UniProtKB-SubCell"/>
</dbReference>
<feature type="domain" description="RING-Gid-type" evidence="10">
    <location>
        <begin position="341"/>
        <end position="384"/>
    </location>
</feature>
<dbReference type="SMART" id="SM00668">
    <property type="entry name" value="CTLH"/>
    <property type="match status" value="1"/>
</dbReference>
<dbReference type="Proteomes" id="UP001161247">
    <property type="component" value="Chromosome 4"/>
</dbReference>
<dbReference type="GO" id="GO:0008270">
    <property type="term" value="F:zinc ion binding"/>
    <property type="evidence" value="ECO:0007669"/>
    <property type="project" value="UniProtKB-KW"/>
</dbReference>
<evidence type="ECO:0000259" key="8">
    <source>
        <dbReference type="PROSITE" id="PS50089"/>
    </source>
</evidence>
<comment type="subcellular location">
    <subcellularLocation>
        <location evidence="1">Cytoplasm</location>
    </subcellularLocation>
</comment>